<keyword evidence="2" id="KW-1185">Reference proteome</keyword>
<accession>A0ABQ4A6W6</accession>
<reference evidence="1 2" key="1">
    <citation type="submission" date="2021-01" db="EMBL/GenBank/DDBJ databases">
        <title>Whole genome shotgun sequence of Actinoplanes humidus NBRC 14915.</title>
        <authorList>
            <person name="Komaki H."/>
            <person name="Tamura T."/>
        </authorList>
    </citation>
    <scope>NUCLEOTIDE SEQUENCE [LARGE SCALE GENOMIC DNA]</scope>
    <source>
        <strain evidence="1 2">NBRC 14915</strain>
    </source>
</reference>
<organism evidence="1 2">
    <name type="scientific">Winogradskya humida</name>
    <dbReference type="NCBI Taxonomy" id="113566"/>
    <lineage>
        <taxon>Bacteria</taxon>
        <taxon>Bacillati</taxon>
        <taxon>Actinomycetota</taxon>
        <taxon>Actinomycetes</taxon>
        <taxon>Micromonosporales</taxon>
        <taxon>Micromonosporaceae</taxon>
        <taxon>Winogradskya</taxon>
    </lineage>
</organism>
<evidence type="ECO:0000313" key="1">
    <source>
        <dbReference type="EMBL" id="GIE26579.1"/>
    </source>
</evidence>
<dbReference type="EMBL" id="BOMN01000147">
    <property type="protein sequence ID" value="GIE26579.1"/>
    <property type="molecule type" value="Genomic_DNA"/>
</dbReference>
<comment type="caution">
    <text evidence="1">The sequence shown here is derived from an EMBL/GenBank/DDBJ whole genome shotgun (WGS) entry which is preliminary data.</text>
</comment>
<dbReference type="Gene3D" id="2.30.320.10">
    <property type="entry name" value="YwqG-like"/>
    <property type="match status" value="1"/>
</dbReference>
<dbReference type="Proteomes" id="UP000603200">
    <property type="component" value="Unassembled WGS sequence"/>
</dbReference>
<evidence type="ECO:0000313" key="2">
    <source>
        <dbReference type="Proteomes" id="UP000603200"/>
    </source>
</evidence>
<gene>
    <name evidence="1" type="ORF">Ahu01nite_096810</name>
</gene>
<name>A0ABQ4A6W6_9ACTN</name>
<sequence length="292" mass="32382">MAAVTLTTPPPPLDVITAFPEFAGLEKTTVRLHPRRGEPDVTASSLGGPLLWPGDEPWPVCESEDHADSPVPMVQVLQLYARDVPELPFPDGTDVLQLLWCPCLHDEGSWPLASLHWRTEATVTGPPAAQPELPDDDEGYLEDDYVSKPCVLQPERVREQPEGFELDGDLLDRVDAWAEQRGWSYYSHLGAATGTKVGGWADWMNGPEYHDCACGQPMAYLLTVADVEWDGASWRRWVPVEEFPVDRRSEGGHPAEAFTHYRDAGLVLADGSLYFFTCLTCPGRPFAMVHQS</sequence>
<proteinExistence type="predicted"/>
<protein>
    <recommendedName>
        <fullName evidence="3">DUF1963 domain-containing protein</fullName>
    </recommendedName>
</protein>
<evidence type="ECO:0008006" key="3">
    <source>
        <dbReference type="Google" id="ProtNLM"/>
    </source>
</evidence>